<dbReference type="Proteomes" id="UP001164286">
    <property type="component" value="Unassembled WGS sequence"/>
</dbReference>
<accession>A0AA38LPV0</accession>
<name>A0AA38LPV0_9TREE</name>
<sequence length="628" mass="68676">MPTLNAYGAVFTLHETADGSRCLYMAAQPQVRRAGTDLWVDIPAEEIPRGALPLGEVPIRDKDMEEVTLLSSLEDLLTEKEMHDQVQRIVAAWKEGCETLQDATDVHSWDVLRYGENLKTLHQRMIVATIQWQQRQVFRSNKSATSHPEPLKKNKPLRMLRDAVTEAQGAKQRAASLEAAFDQVNSQLVRGLCETFAEHPVCAQFTADTDKMELAAKGRRGETSTTMTTKAGSEVDEGLKTVYGMPLDRLSALRTALSPSAMAEAEAKSSGKEWKAFLKLGTSQRYLTEILSWIERKEQTQQEAEKQFEGAATGAMAALRTMQGHIQALERFRLDSTSVSGPGTGSGVDPGEAGVNDSSIKYGFGLSSLPYTIVYFLLNDVSLDGLVQYSAAPPAVMSCNVSDARWTGLARLSSGTSQVMLTRAFCVAQHLNRYTRPSRLIRNPLLAATAFAAPLSQDEKDYLTSRPTVLPGQIDASVAQAVYIKADPLLQLHPTQYDTPAELARAFASAQTGIEALPTYSPDADSSQYIADHYAPLVAVVGDTLFLSLLDMRELSNAVLENQLYDSLIGPMDAGIYRYVLALNERFQGFGCAMSARMGADSPAGQALKVVSEQLFYLLLDNIPQGQC</sequence>
<feature type="coiled-coil region" evidence="1">
    <location>
        <begin position="160"/>
        <end position="187"/>
    </location>
</feature>
<dbReference type="GeneID" id="77727218"/>
<dbReference type="AlphaFoldDB" id="A0AA38LPV0"/>
<evidence type="ECO:0000313" key="2">
    <source>
        <dbReference type="EMBL" id="KAI9632502.1"/>
    </source>
</evidence>
<dbReference type="RefSeq" id="XP_052942279.1">
    <property type="nucleotide sequence ID" value="XM_053088013.1"/>
</dbReference>
<protein>
    <submittedName>
        <fullName evidence="2">Uncharacterized protein</fullName>
    </submittedName>
</protein>
<proteinExistence type="predicted"/>
<reference evidence="2" key="1">
    <citation type="journal article" date="2022" name="G3 (Bethesda)">
        <title>High quality genome of the basidiomycete yeast Dioszegia hungarica PDD-24b-2 isolated from cloud water.</title>
        <authorList>
            <person name="Jarrige D."/>
            <person name="Haridas S."/>
            <person name="Bleykasten-Grosshans C."/>
            <person name="Joly M."/>
            <person name="Nadalig T."/>
            <person name="Sancelme M."/>
            <person name="Vuilleumier S."/>
            <person name="Grigoriev I.V."/>
            <person name="Amato P."/>
            <person name="Bringel F."/>
        </authorList>
    </citation>
    <scope>NUCLEOTIDE SEQUENCE</scope>
    <source>
        <strain evidence="2">PDD-24b-2</strain>
    </source>
</reference>
<dbReference type="EMBL" id="JAKWFO010000014">
    <property type="protein sequence ID" value="KAI9632502.1"/>
    <property type="molecule type" value="Genomic_DNA"/>
</dbReference>
<organism evidence="2 3">
    <name type="scientific">Dioszegia hungarica</name>
    <dbReference type="NCBI Taxonomy" id="4972"/>
    <lineage>
        <taxon>Eukaryota</taxon>
        <taxon>Fungi</taxon>
        <taxon>Dikarya</taxon>
        <taxon>Basidiomycota</taxon>
        <taxon>Agaricomycotina</taxon>
        <taxon>Tremellomycetes</taxon>
        <taxon>Tremellales</taxon>
        <taxon>Bulleribasidiaceae</taxon>
        <taxon>Dioszegia</taxon>
    </lineage>
</organism>
<keyword evidence="1" id="KW-0175">Coiled coil</keyword>
<gene>
    <name evidence="2" type="ORF">MKK02DRAFT_30297</name>
</gene>
<evidence type="ECO:0000256" key="1">
    <source>
        <dbReference type="SAM" id="Coils"/>
    </source>
</evidence>
<keyword evidence="3" id="KW-1185">Reference proteome</keyword>
<comment type="caution">
    <text evidence="2">The sequence shown here is derived from an EMBL/GenBank/DDBJ whole genome shotgun (WGS) entry which is preliminary data.</text>
</comment>
<evidence type="ECO:0000313" key="3">
    <source>
        <dbReference type="Proteomes" id="UP001164286"/>
    </source>
</evidence>